<reference evidence="1 2" key="1">
    <citation type="submission" date="2014-01" db="EMBL/GenBank/DDBJ databases">
        <title>Genome sequencing of Thermotog hypogea.</title>
        <authorList>
            <person name="Zhang X."/>
            <person name="Alvare G."/>
            <person name="Fristensky B."/>
            <person name="Chen L."/>
            <person name="Suen T."/>
            <person name="Chen Q."/>
            <person name="Ma K."/>
        </authorList>
    </citation>
    <scope>NUCLEOTIDE SEQUENCE [LARGE SCALE GENOMIC DNA]</scope>
    <source>
        <strain evidence="1 2">DSM 11164</strain>
    </source>
</reference>
<proteinExistence type="predicted"/>
<sequence>MGEWSRKILKTWLVLSLLVSFVSVTLAQAPTVYRYDSQTGLWKRVDPKESEIAAQLPSVKDFLNSNVAIPITGTIVLQPPESETVSQMTSKGSNNQNRWYYYMTYPLDGLDRNYEILAGQTEKIGRAKVKSENGRLIVSFTLFGSWLADESHLLVMTEEPTNLSNIDLAPGSFPHKQSYSPTVNHGTYDVALPATPNTDTVYVLLHLSITNGTRKETAWGAGEEENEMCIEFNGGKISWYMKKPGEYVASFLTATIVSSSHPVTVTFSNFDDLSLEGGGEERLLVHYTFTNDLANVESWIRAKDLNGMSLNLQSGERLNMLHKVQLSVQQSGTYRNSATITFTLRAVEDYVEKQ</sequence>
<gene>
    <name evidence="1" type="ORF">AJ81_02510</name>
</gene>
<dbReference type="STRING" id="1123384.AJ81_02510"/>
<dbReference type="AlphaFoldDB" id="A0A0X1KTX3"/>
<evidence type="ECO:0000313" key="1">
    <source>
        <dbReference type="EMBL" id="AJC74656.1"/>
    </source>
</evidence>
<dbReference type="Proteomes" id="UP000077469">
    <property type="component" value="Chromosome"/>
</dbReference>
<protein>
    <submittedName>
        <fullName evidence="1">Uncharacterized protein</fullName>
    </submittedName>
</protein>
<dbReference type="RefSeq" id="WP_031503770.1">
    <property type="nucleotide sequence ID" value="NC_022795.1"/>
</dbReference>
<dbReference type="KEGG" id="phy:AJ81_02510"/>
<keyword evidence="2" id="KW-1185">Reference proteome</keyword>
<accession>A0A0X1KTX3</accession>
<dbReference type="PaxDb" id="1123384-AJ81_02510"/>
<evidence type="ECO:0000313" key="2">
    <source>
        <dbReference type="Proteomes" id="UP000077469"/>
    </source>
</evidence>
<dbReference type="OrthoDB" id="37103at2"/>
<organism evidence="1 2">
    <name type="scientific">Pseudothermotoga hypogea DSM 11164 = NBRC 106472</name>
    <dbReference type="NCBI Taxonomy" id="1123384"/>
    <lineage>
        <taxon>Bacteria</taxon>
        <taxon>Thermotogati</taxon>
        <taxon>Thermotogota</taxon>
        <taxon>Thermotogae</taxon>
        <taxon>Thermotogales</taxon>
        <taxon>Thermotogaceae</taxon>
        <taxon>Pseudothermotoga</taxon>
    </lineage>
</organism>
<name>A0A0X1KTX3_9THEM</name>
<dbReference type="PATRIC" id="fig|1123384.7.peg.496"/>
<dbReference type="EMBL" id="CP007141">
    <property type="protein sequence ID" value="AJC74656.1"/>
    <property type="molecule type" value="Genomic_DNA"/>
</dbReference>